<sequence length="302" mass="35270">MEWVDHETFLEISLPEEFNFYELLVFLGRSEYELLHRIVENELYKLLKIDQKMILIRISNRNSTLKVEFLSGEPGSNEREQIVAYIYEWFDLEKDLTSFYSMANEDHILSPLVKKYAGLRMIGIPDLFEALTWAIIGQQINLTFAYTLKSRLVTQFGEKLVWNGETYWLHPSAQRIALLEVEDLKKLQFTTRKSEYILDIAKLITEGVLTKTSLKNLQDNHAVHETLMAIRGVGAWTADYVMMKCLNDPSAFPIADVGLHNALKIQLELERKPTIEEIKEIATNWSGWQAYATFYLWRSLYE</sequence>
<dbReference type="Proteomes" id="UP000189761">
    <property type="component" value="Unassembled WGS sequence"/>
</dbReference>
<dbReference type="InterPro" id="IPR051912">
    <property type="entry name" value="Alkylbase_DNA_Glycosylase/TA"/>
</dbReference>
<evidence type="ECO:0000256" key="3">
    <source>
        <dbReference type="ARBA" id="ARBA00012000"/>
    </source>
</evidence>
<keyword evidence="9" id="KW-1185">Reference proteome</keyword>
<evidence type="ECO:0000256" key="2">
    <source>
        <dbReference type="ARBA" id="ARBA00010817"/>
    </source>
</evidence>
<dbReference type="PANTHER" id="PTHR43003:SF12">
    <property type="entry name" value="DNA-3-METHYLADENINE GLYCOSYLASE"/>
    <property type="match status" value="1"/>
</dbReference>
<dbReference type="GO" id="GO:0006307">
    <property type="term" value="P:DNA alkylation repair"/>
    <property type="evidence" value="ECO:0007669"/>
    <property type="project" value="TreeGrafter"/>
</dbReference>
<dbReference type="EMBL" id="MTLA01000062">
    <property type="protein sequence ID" value="OOP69295.1"/>
    <property type="molecule type" value="Genomic_DNA"/>
</dbReference>
<dbReference type="GO" id="GO:0032131">
    <property type="term" value="F:alkylated DNA binding"/>
    <property type="evidence" value="ECO:0007669"/>
    <property type="project" value="TreeGrafter"/>
</dbReference>
<dbReference type="Gene3D" id="3.30.310.20">
    <property type="entry name" value="DNA-3-methyladenine glycosylase AlkA, N-terminal domain"/>
    <property type="match status" value="1"/>
</dbReference>
<dbReference type="GO" id="GO:0005737">
    <property type="term" value="C:cytoplasm"/>
    <property type="evidence" value="ECO:0007669"/>
    <property type="project" value="TreeGrafter"/>
</dbReference>
<keyword evidence="6" id="KW-0234">DNA repair</keyword>
<gene>
    <name evidence="8" type="ORF">BWZ43_05995</name>
</gene>
<dbReference type="InterPro" id="IPR011257">
    <property type="entry name" value="DNA_glycosylase"/>
</dbReference>
<dbReference type="GO" id="GO:0006285">
    <property type="term" value="P:base-excision repair, AP site formation"/>
    <property type="evidence" value="ECO:0007669"/>
    <property type="project" value="TreeGrafter"/>
</dbReference>
<evidence type="ECO:0000256" key="6">
    <source>
        <dbReference type="ARBA" id="ARBA00023204"/>
    </source>
</evidence>
<dbReference type="GO" id="GO:0043916">
    <property type="term" value="F:DNA-7-methylguanine glycosylase activity"/>
    <property type="evidence" value="ECO:0007669"/>
    <property type="project" value="TreeGrafter"/>
</dbReference>
<dbReference type="InterPro" id="IPR037046">
    <property type="entry name" value="AlkA_N_sf"/>
</dbReference>
<dbReference type="SUPFAM" id="SSF48150">
    <property type="entry name" value="DNA-glycosylase"/>
    <property type="match status" value="1"/>
</dbReference>
<evidence type="ECO:0000313" key="8">
    <source>
        <dbReference type="EMBL" id="OOP69295.1"/>
    </source>
</evidence>
<comment type="caution">
    <text evidence="8">The sequence shown here is derived from an EMBL/GenBank/DDBJ whole genome shotgun (WGS) entry which is preliminary data.</text>
</comment>
<keyword evidence="5" id="KW-0378">Hydrolase</keyword>
<comment type="catalytic activity">
    <reaction evidence="1">
        <text>Hydrolysis of alkylated DNA, releasing 3-methyladenine, 3-methylguanine, 7-methylguanine and 7-methyladenine.</text>
        <dbReference type="EC" id="3.2.2.21"/>
    </reaction>
</comment>
<dbReference type="CDD" id="cd00056">
    <property type="entry name" value="ENDO3c"/>
    <property type="match status" value="1"/>
</dbReference>
<dbReference type="GO" id="GO:0006289">
    <property type="term" value="P:nucleotide-excision repair"/>
    <property type="evidence" value="ECO:0007669"/>
    <property type="project" value="InterPro"/>
</dbReference>
<accession>A0A8E2LEM6</accession>
<dbReference type="Gene3D" id="1.10.340.30">
    <property type="entry name" value="Hypothetical protein, domain 2"/>
    <property type="match status" value="1"/>
</dbReference>
<comment type="similarity">
    <text evidence="2">Belongs to the alkylbase DNA glycosidase AlkA family.</text>
</comment>
<evidence type="ECO:0000259" key="7">
    <source>
        <dbReference type="SMART" id="SM00478"/>
    </source>
</evidence>
<dbReference type="SMART" id="SM00478">
    <property type="entry name" value="ENDO3c"/>
    <property type="match status" value="1"/>
</dbReference>
<dbReference type="Gene3D" id="1.10.1670.10">
    <property type="entry name" value="Helix-hairpin-Helix base-excision DNA repair enzymes (C-terminal)"/>
    <property type="match status" value="1"/>
</dbReference>
<protein>
    <recommendedName>
        <fullName evidence="3">DNA-3-methyladenine glycosylase II</fullName>
        <ecNumber evidence="3">3.2.2.21</ecNumber>
    </recommendedName>
</protein>
<organism evidence="8 9">
    <name type="scientific">Heyndrickxia oleronia</name>
    <dbReference type="NCBI Taxonomy" id="38875"/>
    <lineage>
        <taxon>Bacteria</taxon>
        <taxon>Bacillati</taxon>
        <taxon>Bacillota</taxon>
        <taxon>Bacilli</taxon>
        <taxon>Bacillales</taxon>
        <taxon>Bacillaceae</taxon>
        <taxon>Heyndrickxia</taxon>
    </lineage>
</organism>
<dbReference type="GO" id="GO:0008534">
    <property type="term" value="F:oxidized purine nucleobase lesion DNA N-glycosylase activity"/>
    <property type="evidence" value="ECO:0007669"/>
    <property type="project" value="InterPro"/>
</dbReference>
<dbReference type="Pfam" id="PF07934">
    <property type="entry name" value="OGG_N"/>
    <property type="match status" value="1"/>
</dbReference>
<dbReference type="FunFam" id="1.10.340.30:FF:000004">
    <property type="entry name" value="DNA-3-methyladenine glycosylase II"/>
    <property type="match status" value="1"/>
</dbReference>
<dbReference type="AlphaFoldDB" id="A0A8E2LEM6"/>
<dbReference type="InterPro" id="IPR003265">
    <property type="entry name" value="HhH-GPD_domain"/>
</dbReference>
<dbReference type="EC" id="3.2.2.21" evidence="3"/>
<dbReference type="InterPro" id="IPR023170">
    <property type="entry name" value="HhH_base_excis_C"/>
</dbReference>
<reference evidence="8 9" key="1">
    <citation type="submission" date="2017-01" db="EMBL/GenBank/DDBJ databases">
        <title>Draft genome sequence of Bacillus oleronius.</title>
        <authorList>
            <person name="Allam M."/>
        </authorList>
    </citation>
    <scope>NUCLEOTIDE SEQUENCE [LARGE SCALE GENOMIC DNA]</scope>
    <source>
        <strain evidence="8 9">DSM 9356</strain>
    </source>
</reference>
<dbReference type="RefSeq" id="WP_058006361.1">
    <property type="nucleotide sequence ID" value="NZ_CP065424.1"/>
</dbReference>
<evidence type="ECO:0000256" key="4">
    <source>
        <dbReference type="ARBA" id="ARBA00022763"/>
    </source>
</evidence>
<name>A0A8E2LEM6_9BACI</name>
<keyword evidence="4" id="KW-0227">DNA damage</keyword>
<dbReference type="GO" id="GO:0032993">
    <property type="term" value="C:protein-DNA complex"/>
    <property type="evidence" value="ECO:0007669"/>
    <property type="project" value="TreeGrafter"/>
</dbReference>
<feature type="domain" description="HhH-GPD" evidence="7">
    <location>
        <begin position="136"/>
        <end position="301"/>
    </location>
</feature>
<dbReference type="InterPro" id="IPR012904">
    <property type="entry name" value="OGG_N"/>
</dbReference>
<proteinExistence type="inferred from homology"/>
<dbReference type="GO" id="GO:0008725">
    <property type="term" value="F:DNA-3-methyladenine glycosylase activity"/>
    <property type="evidence" value="ECO:0007669"/>
    <property type="project" value="TreeGrafter"/>
</dbReference>
<dbReference type="Pfam" id="PF00730">
    <property type="entry name" value="HhH-GPD"/>
    <property type="match status" value="1"/>
</dbReference>
<dbReference type="PANTHER" id="PTHR43003">
    <property type="entry name" value="DNA-3-METHYLADENINE GLYCOSYLASE"/>
    <property type="match status" value="1"/>
</dbReference>
<evidence type="ECO:0000256" key="1">
    <source>
        <dbReference type="ARBA" id="ARBA00000086"/>
    </source>
</evidence>
<evidence type="ECO:0000313" key="9">
    <source>
        <dbReference type="Proteomes" id="UP000189761"/>
    </source>
</evidence>
<evidence type="ECO:0000256" key="5">
    <source>
        <dbReference type="ARBA" id="ARBA00022801"/>
    </source>
</evidence>